<gene>
    <name evidence="5" type="ORF">PROFUN_05248</name>
</gene>
<dbReference type="OrthoDB" id="3358371at2759"/>
<evidence type="ECO:0000256" key="3">
    <source>
        <dbReference type="ARBA" id="ARBA00023002"/>
    </source>
</evidence>
<dbReference type="InterPro" id="IPR051164">
    <property type="entry name" value="NmrA-like_oxidored"/>
</dbReference>
<protein>
    <recommendedName>
        <fullName evidence="4">NmrA-like domain-containing protein</fullName>
    </recommendedName>
</protein>
<dbReference type="Pfam" id="PF05368">
    <property type="entry name" value="NmrA"/>
    <property type="match status" value="1"/>
</dbReference>
<dbReference type="GO" id="GO:0016491">
    <property type="term" value="F:oxidoreductase activity"/>
    <property type="evidence" value="ECO:0007669"/>
    <property type="project" value="UniProtKB-KW"/>
</dbReference>
<dbReference type="SUPFAM" id="SSF51735">
    <property type="entry name" value="NAD(P)-binding Rossmann-fold domains"/>
    <property type="match status" value="1"/>
</dbReference>
<reference evidence="5 6" key="1">
    <citation type="journal article" date="2018" name="Genome Biol. Evol.">
        <title>Multiple Roots of Fruiting Body Formation in Amoebozoa.</title>
        <authorList>
            <person name="Hillmann F."/>
            <person name="Forbes G."/>
            <person name="Novohradska S."/>
            <person name="Ferling I."/>
            <person name="Riege K."/>
            <person name="Groth M."/>
            <person name="Westermann M."/>
            <person name="Marz M."/>
            <person name="Spaller T."/>
            <person name="Winckler T."/>
            <person name="Schaap P."/>
            <person name="Glockner G."/>
        </authorList>
    </citation>
    <scope>NUCLEOTIDE SEQUENCE [LARGE SCALE GENOMIC DNA]</scope>
    <source>
        <strain evidence="5 6">Jena</strain>
    </source>
</reference>
<evidence type="ECO:0000256" key="2">
    <source>
        <dbReference type="ARBA" id="ARBA00022857"/>
    </source>
</evidence>
<keyword evidence="3" id="KW-0560">Oxidoreductase</keyword>
<proteinExistence type="inferred from homology"/>
<dbReference type="Gene3D" id="3.40.50.720">
    <property type="entry name" value="NAD(P)-binding Rossmann-like Domain"/>
    <property type="match status" value="1"/>
</dbReference>
<dbReference type="InterPro" id="IPR008030">
    <property type="entry name" value="NmrA-like"/>
</dbReference>
<dbReference type="EMBL" id="MDYQ01000030">
    <property type="protein sequence ID" value="PRP86466.1"/>
    <property type="molecule type" value="Genomic_DNA"/>
</dbReference>
<dbReference type="PANTHER" id="PTHR42748">
    <property type="entry name" value="NITROGEN METABOLITE REPRESSION PROTEIN NMRA FAMILY MEMBER"/>
    <property type="match status" value="1"/>
</dbReference>
<dbReference type="STRING" id="1890364.A0A2P6NR80"/>
<evidence type="ECO:0000259" key="4">
    <source>
        <dbReference type="Pfam" id="PF05368"/>
    </source>
</evidence>
<name>A0A2P6NR80_9EUKA</name>
<comment type="similarity">
    <text evidence="1">Belongs to the NmrA-type oxidoreductase family.</text>
</comment>
<dbReference type="Proteomes" id="UP000241769">
    <property type="component" value="Unassembled WGS sequence"/>
</dbReference>
<keyword evidence="6" id="KW-1185">Reference proteome</keyword>
<keyword evidence="2" id="KW-0521">NADP</keyword>
<dbReference type="InterPro" id="IPR036291">
    <property type="entry name" value="NAD(P)-bd_dom_sf"/>
</dbReference>
<evidence type="ECO:0000313" key="5">
    <source>
        <dbReference type="EMBL" id="PRP86466.1"/>
    </source>
</evidence>
<evidence type="ECO:0000256" key="1">
    <source>
        <dbReference type="ARBA" id="ARBA00006328"/>
    </source>
</evidence>
<organism evidence="5 6">
    <name type="scientific">Planoprotostelium fungivorum</name>
    <dbReference type="NCBI Taxonomy" id="1890364"/>
    <lineage>
        <taxon>Eukaryota</taxon>
        <taxon>Amoebozoa</taxon>
        <taxon>Evosea</taxon>
        <taxon>Variosea</taxon>
        <taxon>Cavosteliida</taxon>
        <taxon>Cavosteliaceae</taxon>
        <taxon>Planoprotostelium</taxon>
    </lineage>
</organism>
<evidence type="ECO:0000313" key="6">
    <source>
        <dbReference type="Proteomes" id="UP000241769"/>
    </source>
</evidence>
<dbReference type="CDD" id="cd05251">
    <property type="entry name" value="NmrA_like_SDR_a"/>
    <property type="match status" value="1"/>
</dbReference>
<dbReference type="GO" id="GO:0005634">
    <property type="term" value="C:nucleus"/>
    <property type="evidence" value="ECO:0007669"/>
    <property type="project" value="TreeGrafter"/>
</dbReference>
<dbReference type="PANTHER" id="PTHR42748:SF30">
    <property type="entry name" value="NMRA-LIKE DOMAIN-CONTAINING PROTEIN"/>
    <property type="match status" value="1"/>
</dbReference>
<dbReference type="Gene3D" id="3.90.25.10">
    <property type="entry name" value="UDP-galactose 4-epimerase, domain 1"/>
    <property type="match status" value="1"/>
</dbReference>
<accession>A0A2P6NR80</accession>
<feature type="domain" description="NmrA-like" evidence="4">
    <location>
        <begin position="1"/>
        <end position="273"/>
    </location>
</feature>
<comment type="caution">
    <text evidence="5">The sequence shown here is derived from an EMBL/GenBank/DDBJ whole genome shotgun (WGS) entry which is preliminary data.</text>
</comment>
<dbReference type="InParanoid" id="A0A2P6NR80"/>
<sequence>MQKTVVVIGATGAQGGSVIKHLLNHPEFKLKAVTRKPISPAAKELTRQGVEVVAGDLGNKDSLRRAFSGAWGVFAVTNYWEHTGKEYEHGTNMIDIAKECGVSFFVWSSVDHQPRDASKCESKDKITLHLKESGLRYSIFYPACYMENISNMWTSQDGGMKTISIPMPADAPILWYSVQDTGAYVKAALMEPEKFTGKEIRAGSQWATPKQIVELLNGSGQEIFKFDAWDKEKFEEYEKQNGLSNEICAMMRFYINHPQNDNLRRTDVEVTHKPQTLKQYVDGNYKILVGQPRFALRGSSTYIPTPLRASVDRSPLPLCMATK</sequence>
<dbReference type="AlphaFoldDB" id="A0A2P6NR80"/>